<proteinExistence type="predicted"/>
<feature type="compositionally biased region" description="Basic and acidic residues" evidence="1">
    <location>
        <begin position="484"/>
        <end position="493"/>
    </location>
</feature>
<protein>
    <submittedName>
        <fullName evidence="3">Uncharacterized protein</fullName>
    </submittedName>
</protein>
<evidence type="ECO:0000313" key="4">
    <source>
        <dbReference type="Proteomes" id="UP000594454"/>
    </source>
</evidence>
<keyword evidence="4" id="KW-1185">Reference proteome</keyword>
<feature type="compositionally biased region" description="Basic and acidic residues" evidence="1">
    <location>
        <begin position="664"/>
        <end position="674"/>
    </location>
</feature>
<evidence type="ECO:0000256" key="1">
    <source>
        <dbReference type="SAM" id="MobiDB-lite"/>
    </source>
</evidence>
<dbReference type="EMBL" id="LR899012">
    <property type="protein sequence ID" value="CAD7087181.1"/>
    <property type="molecule type" value="Genomic_DNA"/>
</dbReference>
<dbReference type="AlphaFoldDB" id="A0A7R8YWU9"/>
<feature type="region of interest" description="Disordered" evidence="1">
    <location>
        <begin position="746"/>
        <end position="777"/>
    </location>
</feature>
<accession>A0A7R8YWU9</accession>
<dbReference type="Proteomes" id="UP000594454">
    <property type="component" value="Chromosome 4"/>
</dbReference>
<feature type="compositionally biased region" description="Low complexity" evidence="1">
    <location>
        <begin position="533"/>
        <end position="551"/>
    </location>
</feature>
<organism evidence="3 4">
    <name type="scientific">Hermetia illucens</name>
    <name type="common">Black soldier fly</name>
    <dbReference type="NCBI Taxonomy" id="343691"/>
    <lineage>
        <taxon>Eukaryota</taxon>
        <taxon>Metazoa</taxon>
        <taxon>Ecdysozoa</taxon>
        <taxon>Arthropoda</taxon>
        <taxon>Hexapoda</taxon>
        <taxon>Insecta</taxon>
        <taxon>Pterygota</taxon>
        <taxon>Neoptera</taxon>
        <taxon>Endopterygota</taxon>
        <taxon>Diptera</taxon>
        <taxon>Brachycera</taxon>
        <taxon>Stratiomyomorpha</taxon>
        <taxon>Stratiomyidae</taxon>
        <taxon>Hermetiinae</taxon>
        <taxon>Hermetia</taxon>
    </lineage>
</organism>
<reference evidence="3 4" key="1">
    <citation type="submission" date="2020-11" db="EMBL/GenBank/DDBJ databases">
        <authorList>
            <person name="Wallbank WR R."/>
            <person name="Pardo Diaz C."/>
            <person name="Kozak K."/>
            <person name="Martin S."/>
            <person name="Jiggins C."/>
            <person name="Moest M."/>
            <person name="Warren A I."/>
            <person name="Generalovic N T."/>
            <person name="Byers J.R.P. K."/>
            <person name="Montejo-Kovacevich G."/>
            <person name="Yen C E."/>
        </authorList>
    </citation>
    <scope>NUCLEOTIDE SEQUENCE [LARGE SCALE GENOMIC DNA]</scope>
</reference>
<dbReference type="OrthoDB" id="6925743at2759"/>
<feature type="compositionally biased region" description="Basic residues" evidence="1">
    <location>
        <begin position="753"/>
        <end position="762"/>
    </location>
</feature>
<feature type="compositionally biased region" description="Basic and acidic residues" evidence="1">
    <location>
        <begin position="553"/>
        <end position="576"/>
    </location>
</feature>
<feature type="compositionally biased region" description="Polar residues" evidence="1">
    <location>
        <begin position="649"/>
        <end position="663"/>
    </location>
</feature>
<keyword evidence="2" id="KW-0732">Signal</keyword>
<feature type="region of interest" description="Disordered" evidence="1">
    <location>
        <begin position="474"/>
        <end position="494"/>
    </location>
</feature>
<sequence>MDYHQTNRFLGIAVFTAFIVLSRCEPADRDIILTPKESSQVKGKTLYYRPVEDLNNSPGVRVPWEQILKHLTYLTLYGIPYEKNQLSDTNADYSQFMNASYIIQTNNIVTNFGDIITLAEGHVEKSADSKYQFIEGKCLKEEQKCNEKTTIAQWLVQKIRHRDGEKKFRYEIKFSINPYNGRNEDVVEGREIPSGKRVTRAFILRDFDYPESFLWYDEHVSQRRLEENRRYLQRLHRFNEVFTQPIYIDSNYYTSDNPIVPQLNIGEFLQNPLQRKSPSYTRFIQPTTYRPNYHIKFSKPSLSYEIPLEKEIFPIKSPFMATHLHHHYYISDSKYDEPQKPYNQQNSGNYGGPTIEPAIEYEIPTRPPIKHQIPIPPNYAPVPPIIFSQYPTAASPTGPQNLPQNIAQNLVPQFSTVASPTTAQDIVRNLAQNVIQNLGFQLTQQIAPSIQPFVYNYRVTNNPGMQQQEYLQQATPTQPFVESPRYDNTRYSEPDPLYKMANAVEQQLQGPQEQQTKLEQSTQVVQEPTNLIQDQSSYEQQTSSEQQGSSERVNIRPEHDVSSERVDTRPQQHDISSESNEQLSDAPAFTYSSVIDTDPRVEKPNAVSPCTEQNHIEEIPPSTETVQLPPPQSESTQDTTIPYDETSKSQESIESPDISGSQEQKFDSSLEASKHQPAIGSVEVTHFSQPRDPPIVEQTLSSPPPPLTTERSVKSVQVIHATSPKDNLLDTSDALQITKAEAHFKSSSERPVLKWKPKRPRIKTPPSSSSRPIDDNDPTIIIAKTSRIRKPSLKVIPTNETSITFERIPDEDTIQKIYKIKSTTEEGAKNGTNEGGEVPTKQSFSTSISIKVGTSDELPLLPTISVPNVELYEAELERLNANSSAIKFFKASVKNENKTDEGEEDRVITRSILAHATSLGY</sequence>
<name>A0A7R8YWU9_HERIL</name>
<dbReference type="InParanoid" id="A0A7R8YWU9"/>
<evidence type="ECO:0000313" key="3">
    <source>
        <dbReference type="EMBL" id="CAD7087181.1"/>
    </source>
</evidence>
<feature type="signal peptide" evidence="2">
    <location>
        <begin position="1"/>
        <end position="24"/>
    </location>
</feature>
<evidence type="ECO:0000256" key="2">
    <source>
        <dbReference type="SAM" id="SignalP"/>
    </source>
</evidence>
<feature type="chain" id="PRO_5031377161" evidence="2">
    <location>
        <begin position="25"/>
        <end position="921"/>
    </location>
</feature>
<feature type="region of interest" description="Disordered" evidence="1">
    <location>
        <begin position="533"/>
        <end position="714"/>
    </location>
</feature>
<gene>
    <name evidence="3" type="ORF">HERILL_LOCUS9903</name>
</gene>